<accession>A0A8E0RZL3</accession>
<dbReference type="InterPro" id="IPR035963">
    <property type="entry name" value="FERM_2"/>
</dbReference>
<dbReference type="InterPro" id="IPR000299">
    <property type="entry name" value="FERM_domain"/>
</dbReference>
<dbReference type="InterPro" id="IPR019748">
    <property type="entry name" value="FERM_central"/>
</dbReference>
<evidence type="ECO:0000256" key="1">
    <source>
        <dbReference type="SAM" id="MobiDB-lite"/>
    </source>
</evidence>
<dbReference type="PANTHER" id="PTHR23280:SF32">
    <property type="entry name" value="FI22325P1"/>
    <property type="match status" value="1"/>
</dbReference>
<keyword evidence="2" id="KW-0812">Transmembrane</keyword>
<sequence>MLLFHFSYLLYRQLKRDLCSGRLVAQSDEMIRLGALVVQVELGDSSMQEVSLWSASDDAPRSYLADFQVLHNQTPKVESLLLEEHKKLEGLLPTEAACEVIQLASSLETYGVDPIRVKTKAYGSRPIHLGLTHRGVAEFVSNRCQKLHLWSNISWMTCDAKHFIVAVSKPAAGKKKKPVETVNYKCESKAVARSLWEWASDRQLFLTLEKSSAAKPVKSKRSTFSRTHTFKFSLSQVGTPENLLEDQAQSGNPHSISMVALPNDSLASECRLRTIGELDTPEESKAPFGNGVMVRQASPGPAVGLSFAEASAQQNTGSMSRSQISTRRSVASEPLSNSHQSRRLYTSFGAQPNSSECDSVRLKSLGCSSEMGPRQVHPDQLVTFFKDMPRRRYAPEAIIKQRKLVKYQGRVNASTREHSDLFDSEDEEIELTSESALAALESAAEAGQAWAAEAVEPEARELEEAQRNPPLFSWSRLFNTTPQRDCTSNHAPITSRDIGVNLTSHSAPDNYQDSVGDSSEEGAMIPISGWHLIALSAAFLAGASFVGLTILLETEIHSPLTAAIRGHPWLLEFDARYYRPFRSALFSWWRR</sequence>
<dbReference type="Gene3D" id="1.20.80.10">
    <property type="match status" value="1"/>
</dbReference>
<name>A0A8E0RZL3_9TREM</name>
<dbReference type="SUPFAM" id="SSF47031">
    <property type="entry name" value="Second domain of FERM"/>
    <property type="match status" value="1"/>
</dbReference>
<dbReference type="SUPFAM" id="SSF50729">
    <property type="entry name" value="PH domain-like"/>
    <property type="match status" value="1"/>
</dbReference>
<feature type="transmembrane region" description="Helical" evidence="2">
    <location>
        <begin position="529"/>
        <end position="552"/>
    </location>
</feature>
<reference evidence="4" key="1">
    <citation type="submission" date="2019-05" db="EMBL/GenBank/DDBJ databases">
        <title>Annotation for the trematode Fasciolopsis buski.</title>
        <authorList>
            <person name="Choi Y.-J."/>
        </authorList>
    </citation>
    <scope>NUCLEOTIDE SEQUENCE</scope>
    <source>
        <strain evidence="4">HT</strain>
        <tissue evidence="4">Whole worm</tissue>
    </source>
</reference>
<feature type="region of interest" description="Disordered" evidence="1">
    <location>
        <begin position="311"/>
        <end position="340"/>
    </location>
</feature>
<dbReference type="EMBL" id="LUCM01003985">
    <property type="protein sequence ID" value="KAA0195009.1"/>
    <property type="molecule type" value="Genomic_DNA"/>
</dbReference>
<dbReference type="GO" id="GO:0005856">
    <property type="term" value="C:cytoskeleton"/>
    <property type="evidence" value="ECO:0007669"/>
    <property type="project" value="TreeGrafter"/>
</dbReference>
<keyword evidence="2" id="KW-0472">Membrane</keyword>
<dbReference type="AlphaFoldDB" id="A0A8E0RZL3"/>
<dbReference type="OrthoDB" id="6266673at2759"/>
<dbReference type="InterPro" id="IPR018980">
    <property type="entry name" value="FERM_PH-like_C"/>
</dbReference>
<feature type="domain" description="FERM" evidence="3">
    <location>
        <begin position="1"/>
        <end position="210"/>
    </location>
</feature>
<evidence type="ECO:0000313" key="5">
    <source>
        <dbReference type="Proteomes" id="UP000728185"/>
    </source>
</evidence>
<evidence type="ECO:0000256" key="2">
    <source>
        <dbReference type="SAM" id="Phobius"/>
    </source>
</evidence>
<keyword evidence="2" id="KW-1133">Transmembrane helix</keyword>
<dbReference type="Proteomes" id="UP000728185">
    <property type="component" value="Unassembled WGS sequence"/>
</dbReference>
<dbReference type="PANTHER" id="PTHR23280">
    <property type="entry name" value="4.1 G PROTEIN"/>
    <property type="match status" value="1"/>
</dbReference>
<dbReference type="Pfam" id="PF00373">
    <property type="entry name" value="FERM_M"/>
    <property type="match status" value="1"/>
</dbReference>
<evidence type="ECO:0000259" key="3">
    <source>
        <dbReference type="PROSITE" id="PS50057"/>
    </source>
</evidence>
<dbReference type="Pfam" id="PF09380">
    <property type="entry name" value="FERM_C"/>
    <property type="match status" value="1"/>
</dbReference>
<gene>
    <name evidence="4" type="ORF">FBUS_03595</name>
</gene>
<comment type="caution">
    <text evidence="4">The sequence shown here is derived from an EMBL/GenBank/DDBJ whole genome shotgun (WGS) entry which is preliminary data.</text>
</comment>
<dbReference type="PROSITE" id="PS50057">
    <property type="entry name" value="FERM_3"/>
    <property type="match status" value="1"/>
</dbReference>
<dbReference type="InterPro" id="IPR011993">
    <property type="entry name" value="PH-like_dom_sf"/>
</dbReference>
<keyword evidence="5" id="KW-1185">Reference proteome</keyword>
<dbReference type="Gene3D" id="2.30.29.30">
    <property type="entry name" value="Pleckstrin-homology domain (PH domain)/Phosphotyrosine-binding domain (PTB)"/>
    <property type="match status" value="1"/>
</dbReference>
<feature type="compositionally biased region" description="Polar residues" evidence="1">
    <location>
        <begin position="311"/>
        <end position="339"/>
    </location>
</feature>
<dbReference type="CDD" id="cd14473">
    <property type="entry name" value="FERM_B-lobe"/>
    <property type="match status" value="1"/>
</dbReference>
<dbReference type="InterPro" id="IPR014352">
    <property type="entry name" value="FERM/acyl-CoA-bd_prot_sf"/>
</dbReference>
<evidence type="ECO:0000313" key="4">
    <source>
        <dbReference type="EMBL" id="KAA0195009.1"/>
    </source>
</evidence>
<dbReference type="GO" id="GO:0031032">
    <property type="term" value="P:actomyosin structure organization"/>
    <property type="evidence" value="ECO:0007669"/>
    <property type="project" value="TreeGrafter"/>
</dbReference>
<proteinExistence type="predicted"/>
<organism evidence="4 5">
    <name type="scientific">Fasciolopsis buskii</name>
    <dbReference type="NCBI Taxonomy" id="27845"/>
    <lineage>
        <taxon>Eukaryota</taxon>
        <taxon>Metazoa</taxon>
        <taxon>Spiralia</taxon>
        <taxon>Lophotrochozoa</taxon>
        <taxon>Platyhelminthes</taxon>
        <taxon>Trematoda</taxon>
        <taxon>Digenea</taxon>
        <taxon>Plagiorchiida</taxon>
        <taxon>Echinostomata</taxon>
        <taxon>Echinostomatoidea</taxon>
        <taxon>Fasciolidae</taxon>
        <taxon>Fasciolopsis</taxon>
    </lineage>
</organism>
<protein>
    <submittedName>
        <fullName evidence="4">FERM domain-containing protein 3</fullName>
    </submittedName>
</protein>